<evidence type="ECO:0000313" key="2">
    <source>
        <dbReference type="EMBL" id="RFU78380.1"/>
    </source>
</evidence>
<protein>
    <submittedName>
        <fullName evidence="2">Uncharacterized protein</fullName>
    </submittedName>
</protein>
<comment type="caution">
    <text evidence="2">The sequence shown here is derived from an EMBL/GenBank/DDBJ whole genome shotgun (WGS) entry which is preliminary data.</text>
</comment>
<feature type="region of interest" description="Disordered" evidence="1">
    <location>
        <begin position="1"/>
        <end position="31"/>
    </location>
</feature>
<sequence length="427" mass="47794">MPQRKKSKQGSEGDSTETSDTSSRQNVIGTRPVNLQEESQLMRLPLELRNKIYSNVFSSTRFIIEEKFVSPTGILRMASAPHGLALLLSCRKANAEIGSTWLSQVLFCFESAEVMLDRLTCISPETLSLIKHVLVIGHPLVISTINRNSIYTAAELLALLPGLKLDRLTVLGPQNIGISHDTVDILVKHSCGWKELNYISQSSGFITREHKRVPSEHGPEGDRYLTVVQPESWQQNLEARDGSDSGAAVTIYQSTKPDHPGSVLHAATRVKYSQSLPPEQGATGSERVEEFRLGDPRICAKEALVVVNRGRDVDYEEKHGSHVEHHHIRSQFPGKTWLQIKTEQWGMFHLTDFSSYKDSKNQAWYKALIETEENEVPVDGHSHVGDYVWPHNPPPPFSLTDLALGLDEIYSLEYPPRTLGQCSSCCY</sequence>
<organism evidence="2 3">
    <name type="scientific">Trichoderma arundinaceum</name>
    <dbReference type="NCBI Taxonomy" id="490622"/>
    <lineage>
        <taxon>Eukaryota</taxon>
        <taxon>Fungi</taxon>
        <taxon>Dikarya</taxon>
        <taxon>Ascomycota</taxon>
        <taxon>Pezizomycotina</taxon>
        <taxon>Sordariomycetes</taxon>
        <taxon>Hypocreomycetidae</taxon>
        <taxon>Hypocreales</taxon>
        <taxon>Hypocreaceae</taxon>
        <taxon>Trichoderma</taxon>
    </lineage>
</organism>
<proteinExistence type="predicted"/>
<name>A0A395NQM0_TRIAR</name>
<accession>A0A395NQM0</accession>
<dbReference type="OrthoDB" id="72726at2759"/>
<evidence type="ECO:0000313" key="3">
    <source>
        <dbReference type="Proteomes" id="UP000266272"/>
    </source>
</evidence>
<dbReference type="PANTHER" id="PTHR38790">
    <property type="entry name" value="2EXR DOMAIN-CONTAINING PROTEIN-RELATED"/>
    <property type="match status" value="1"/>
</dbReference>
<feature type="compositionally biased region" description="Low complexity" evidence="1">
    <location>
        <begin position="10"/>
        <end position="23"/>
    </location>
</feature>
<dbReference type="AlphaFoldDB" id="A0A395NQM0"/>
<dbReference type="Proteomes" id="UP000266272">
    <property type="component" value="Unassembled WGS sequence"/>
</dbReference>
<reference evidence="2 3" key="1">
    <citation type="journal article" date="2018" name="PLoS Pathog.">
        <title>Evolution of structural diversity of trichothecenes, a family of toxins produced by plant pathogenic and entomopathogenic fungi.</title>
        <authorList>
            <person name="Proctor R.H."/>
            <person name="McCormick S.P."/>
            <person name="Kim H.S."/>
            <person name="Cardoza R.E."/>
            <person name="Stanley A.M."/>
            <person name="Lindo L."/>
            <person name="Kelly A."/>
            <person name="Brown D.W."/>
            <person name="Lee T."/>
            <person name="Vaughan M.M."/>
            <person name="Alexander N.J."/>
            <person name="Busman M."/>
            <person name="Gutierrez S."/>
        </authorList>
    </citation>
    <scope>NUCLEOTIDE SEQUENCE [LARGE SCALE GENOMIC DNA]</scope>
    <source>
        <strain evidence="2 3">IBT 40837</strain>
    </source>
</reference>
<evidence type="ECO:0000256" key="1">
    <source>
        <dbReference type="SAM" id="MobiDB-lite"/>
    </source>
</evidence>
<dbReference type="EMBL" id="PXOA01000215">
    <property type="protein sequence ID" value="RFU78380.1"/>
    <property type="molecule type" value="Genomic_DNA"/>
</dbReference>
<gene>
    <name evidence="2" type="ORF">TARUN_3902</name>
</gene>
<keyword evidence="3" id="KW-1185">Reference proteome</keyword>